<reference evidence="2 3" key="1">
    <citation type="journal article" date="2019" name="Microb. Cell Fact.">
        <title>Exploring novel herbicidin analogues by transcriptional regulator overexpression and MS/MS molecular networking.</title>
        <authorList>
            <person name="Shi Y."/>
            <person name="Gu R."/>
            <person name="Li Y."/>
            <person name="Wang X."/>
            <person name="Ren W."/>
            <person name="Li X."/>
            <person name="Wang L."/>
            <person name="Xie Y."/>
            <person name="Hong B."/>
        </authorList>
    </citation>
    <scope>NUCLEOTIDE SEQUENCE [LARGE SCALE GENOMIC DNA]</scope>
    <source>
        <strain evidence="2 3">US-43</strain>
    </source>
</reference>
<protein>
    <submittedName>
        <fullName evidence="2">Uncharacterized protein</fullName>
    </submittedName>
</protein>
<organism evidence="2 3">
    <name type="scientific">Streptomyces mobaraensis</name>
    <name type="common">Streptoverticillium mobaraense</name>
    <dbReference type="NCBI Taxonomy" id="35621"/>
    <lineage>
        <taxon>Bacteria</taxon>
        <taxon>Bacillati</taxon>
        <taxon>Actinomycetota</taxon>
        <taxon>Actinomycetes</taxon>
        <taxon>Kitasatosporales</taxon>
        <taxon>Streptomycetaceae</taxon>
        <taxon>Streptomyces</taxon>
    </lineage>
</organism>
<evidence type="ECO:0000256" key="1">
    <source>
        <dbReference type="SAM" id="SignalP"/>
    </source>
</evidence>
<feature type="signal peptide" evidence="1">
    <location>
        <begin position="1"/>
        <end position="27"/>
    </location>
</feature>
<accession>A0A5N5W4F6</accession>
<sequence length="174" mass="17863">MRISRTTTTALAACCSLVLAVAGPALAVDPAPERPAAEGVSASDTADRLTTVGSLGDILSLGARIGKELQAPKPDLTKLREMQRQLTEQAARLRASVKAHVQPGRPGAAQRDLVADVQKVVDQLVKDLNQALMDLAAANVLGLAADVTKILGDLQQLLGVVLQALGAPAAAPAP</sequence>
<comment type="caution">
    <text evidence="2">The sequence shown here is derived from an EMBL/GenBank/DDBJ whole genome shotgun (WGS) entry which is preliminary data.</text>
</comment>
<keyword evidence="1" id="KW-0732">Signal</keyword>
<evidence type="ECO:0000313" key="2">
    <source>
        <dbReference type="EMBL" id="KAB7839953.1"/>
    </source>
</evidence>
<keyword evidence="3" id="KW-1185">Reference proteome</keyword>
<proteinExistence type="predicted"/>
<dbReference type="EMBL" id="VOKX01000069">
    <property type="protein sequence ID" value="KAB7839953.1"/>
    <property type="molecule type" value="Genomic_DNA"/>
</dbReference>
<dbReference type="Proteomes" id="UP000327000">
    <property type="component" value="Unassembled WGS sequence"/>
</dbReference>
<gene>
    <name evidence="2" type="ORF">FRZ00_20765</name>
</gene>
<name>A0A5N5W4F6_STRMB</name>
<feature type="chain" id="PRO_5024846160" evidence="1">
    <location>
        <begin position="28"/>
        <end position="174"/>
    </location>
</feature>
<dbReference type="RefSeq" id="WP_004944036.1">
    <property type="nucleotide sequence ID" value="NZ_JBFADJ010000010.1"/>
</dbReference>
<evidence type="ECO:0000313" key="3">
    <source>
        <dbReference type="Proteomes" id="UP000327000"/>
    </source>
</evidence>
<dbReference type="AlphaFoldDB" id="A0A5N5W4F6"/>